<sequence length="324" mass="35834">MKLQFQCSNAFSMDMASRKITENKNKVRPDNVVTFRIGPGSYKLRRSDLKTEAVAASDWKTSSAPMLSKAGTIACNDIEFDKALHAAIKGGTFDFEGFGKRIGKLGLPEDMLLIGATLPSEFLDFAWDSFWWDKVLAKKRPDPSGKWAQTLSEADRQAAIEKLKRKQQELESGTASIRAGLLESIKKTNAEMKADLEVAKNAGKHPDGSKMNKHEAKLAAVFIGQPEQKVVDIMGNPDDFNQTADARFLRYSAWWEQQGVTVYGAQGVIGGDPGGYAECFAEFSVRPDASGEWRVDDIVVRGDYEGTGSREIRLVCNDAIRPKR</sequence>
<evidence type="ECO:0000313" key="2">
    <source>
        <dbReference type="Proteomes" id="UP000306317"/>
    </source>
</evidence>
<dbReference type="AlphaFoldDB" id="A0A4S3KE75"/>
<proteinExistence type="predicted"/>
<accession>A0A4S3KE75</accession>
<reference evidence="1 2" key="1">
    <citation type="submission" date="2017-02" db="EMBL/GenBank/DDBJ databases">
        <title>Whole genome sequencing of Rhodanobacter lindaniclasticus DSM 17932.</title>
        <authorList>
            <person name="Kumar S."/>
            <person name="Patil P."/>
            <person name="Patil P.B."/>
        </authorList>
    </citation>
    <scope>NUCLEOTIDE SEQUENCE [LARGE SCALE GENOMIC DNA]</scope>
    <source>
        <strain evidence="1 2">DSM 17932</strain>
    </source>
</reference>
<gene>
    <name evidence="1" type="ORF">B1991_10830</name>
</gene>
<evidence type="ECO:0000313" key="1">
    <source>
        <dbReference type="EMBL" id="THD06825.1"/>
    </source>
</evidence>
<name>A0A4S3KE75_9GAMM</name>
<dbReference type="Proteomes" id="UP000306317">
    <property type="component" value="Unassembled WGS sequence"/>
</dbReference>
<protein>
    <submittedName>
        <fullName evidence="1">Uncharacterized protein</fullName>
    </submittedName>
</protein>
<dbReference type="EMBL" id="MWIO01000030">
    <property type="protein sequence ID" value="THD06825.1"/>
    <property type="molecule type" value="Genomic_DNA"/>
</dbReference>
<keyword evidence="2" id="KW-1185">Reference proteome</keyword>
<organism evidence="1 2">
    <name type="scientific">Rhodanobacter lindaniclasticus</name>
    <dbReference type="NCBI Taxonomy" id="75310"/>
    <lineage>
        <taxon>Bacteria</taxon>
        <taxon>Pseudomonadati</taxon>
        <taxon>Pseudomonadota</taxon>
        <taxon>Gammaproteobacteria</taxon>
        <taxon>Lysobacterales</taxon>
        <taxon>Rhodanobacteraceae</taxon>
        <taxon>Rhodanobacter</taxon>
    </lineage>
</organism>
<comment type="caution">
    <text evidence="1">The sequence shown here is derived from an EMBL/GenBank/DDBJ whole genome shotgun (WGS) entry which is preliminary data.</text>
</comment>